<evidence type="ECO:0000256" key="1">
    <source>
        <dbReference type="SAM" id="MobiDB-lite"/>
    </source>
</evidence>
<protein>
    <submittedName>
        <fullName evidence="2">DUF5719 family protein</fullName>
    </submittedName>
</protein>
<evidence type="ECO:0000313" key="3">
    <source>
        <dbReference type="Proteomes" id="UP001589870"/>
    </source>
</evidence>
<name>A0ABV6U6K8_9ACTN</name>
<dbReference type="EMBL" id="JBHMQT010000018">
    <property type="protein sequence ID" value="MFC0862751.1"/>
    <property type="molecule type" value="Genomic_DNA"/>
</dbReference>
<accession>A0ABV6U6K8</accession>
<comment type="caution">
    <text evidence="2">The sequence shown here is derived from an EMBL/GenBank/DDBJ whole genome shotgun (WGS) entry which is preliminary data.</text>
</comment>
<feature type="compositionally biased region" description="Basic and acidic residues" evidence="1">
    <location>
        <begin position="110"/>
        <end position="124"/>
    </location>
</feature>
<gene>
    <name evidence="2" type="ORF">ACFHYQ_10640</name>
</gene>
<organism evidence="2 3">
    <name type="scientific">Sphaerimonospora cavernae</name>
    <dbReference type="NCBI Taxonomy" id="1740611"/>
    <lineage>
        <taxon>Bacteria</taxon>
        <taxon>Bacillati</taxon>
        <taxon>Actinomycetota</taxon>
        <taxon>Actinomycetes</taxon>
        <taxon>Streptosporangiales</taxon>
        <taxon>Streptosporangiaceae</taxon>
        <taxon>Sphaerimonospora</taxon>
    </lineage>
</organism>
<keyword evidence="3" id="KW-1185">Reference proteome</keyword>
<reference evidence="2 3" key="1">
    <citation type="submission" date="2024-09" db="EMBL/GenBank/DDBJ databases">
        <authorList>
            <person name="Sun Q."/>
            <person name="Mori K."/>
        </authorList>
    </citation>
    <scope>NUCLEOTIDE SEQUENCE [LARGE SCALE GENOMIC DNA]</scope>
    <source>
        <strain evidence="2 3">TBRC 1851</strain>
    </source>
</reference>
<dbReference type="Pfam" id="PF18986">
    <property type="entry name" value="DUF5719"/>
    <property type="match status" value="1"/>
</dbReference>
<proteinExistence type="predicted"/>
<dbReference type="Proteomes" id="UP001589870">
    <property type="component" value="Unassembled WGS sequence"/>
</dbReference>
<dbReference type="RefSeq" id="WP_394300949.1">
    <property type="nucleotide sequence ID" value="NZ_JBHMQT010000018.1"/>
</dbReference>
<feature type="region of interest" description="Disordered" evidence="1">
    <location>
        <begin position="57"/>
        <end position="137"/>
    </location>
</feature>
<evidence type="ECO:0000313" key="2">
    <source>
        <dbReference type="EMBL" id="MFC0862751.1"/>
    </source>
</evidence>
<dbReference type="InterPro" id="IPR043777">
    <property type="entry name" value="DUF5719"/>
</dbReference>
<sequence>MKGLIENRFGLLALVLVALAALYGAAYVGRPAPVVQRQPQAVKAPVEAVSVVCPAPGGSKISVVSPPDSEGPHSEGPHSEGPDAESSGGKGTGSATLTQVHASAEAAGAKTEKDGRSPKPETVIDRPGVLWQREMPAGGGPVTVAATGAMAPGLESAQTARETSGTQRGLAGVRCVEPGADAWFVGPGPAGADVRLYLANADAAPADVSVMIYSGEGPVLSDRGNGVILQPGEHKAIDLRDLAPSPLVMALRVSTGNGRVAAAVKVVLRKGVDWLPVAAAPSTTVVVPGIPGIAGRRELYVTAPGEEDTVVQVKAVLKDGFYALKNKEDVDVPAGSTATMDLTTGIGGQPAALVLTSDAPIVAGMMITGTGAAQDVAFTAGAQPIDLGSVVADGRSSRKQTSRLVLSAPFAAGAVRIRILPQKGTVPEPMEVTVPAGRTREVKLKPPAGSGSAFAVVVQPLPGSGPVYGGRVLDESTRDGLLITAQPLALARIWTLVPSTTDSPAAVLP</sequence>
<feature type="compositionally biased region" description="Basic and acidic residues" evidence="1">
    <location>
        <begin position="70"/>
        <end position="81"/>
    </location>
</feature>